<organism evidence="6 7">
    <name type="scientific">Vermiconidia calcicola</name>
    <dbReference type="NCBI Taxonomy" id="1690605"/>
    <lineage>
        <taxon>Eukaryota</taxon>
        <taxon>Fungi</taxon>
        <taxon>Dikarya</taxon>
        <taxon>Ascomycota</taxon>
        <taxon>Pezizomycotina</taxon>
        <taxon>Dothideomycetes</taxon>
        <taxon>Dothideomycetidae</taxon>
        <taxon>Mycosphaerellales</taxon>
        <taxon>Extremaceae</taxon>
        <taxon>Vermiconidia</taxon>
    </lineage>
</organism>
<keyword evidence="7" id="KW-1185">Reference proteome</keyword>
<feature type="active site" description="Proton donor" evidence="3">
    <location>
        <position position="354"/>
    </location>
</feature>
<dbReference type="InterPro" id="IPR010497">
    <property type="entry name" value="Epoxide_hydro_N"/>
</dbReference>
<dbReference type="GO" id="GO:0004301">
    <property type="term" value="F:epoxide hydrolase activity"/>
    <property type="evidence" value="ECO:0007669"/>
    <property type="project" value="TreeGrafter"/>
</dbReference>
<dbReference type="InterPro" id="IPR016292">
    <property type="entry name" value="Epoxide_hydrolase"/>
</dbReference>
<dbReference type="EMBL" id="JAXLQG010000012">
    <property type="protein sequence ID" value="KAK5533909.1"/>
    <property type="molecule type" value="Genomic_DNA"/>
</dbReference>
<feature type="domain" description="Epoxide hydrolase N-terminal" evidence="5">
    <location>
        <begin position="17"/>
        <end position="99"/>
    </location>
</feature>
<dbReference type="InterPro" id="IPR000639">
    <property type="entry name" value="Epox_hydrolase-like"/>
</dbReference>
<comment type="caution">
    <text evidence="6">The sequence shown here is derived from an EMBL/GenBank/DDBJ whole genome shotgun (WGS) entry which is preliminary data.</text>
</comment>
<dbReference type="SUPFAM" id="SSF53474">
    <property type="entry name" value="alpha/beta-Hydrolases"/>
    <property type="match status" value="1"/>
</dbReference>
<proteinExistence type="inferred from homology"/>
<evidence type="ECO:0000256" key="2">
    <source>
        <dbReference type="ARBA" id="ARBA00022801"/>
    </source>
</evidence>
<evidence type="ECO:0000259" key="5">
    <source>
        <dbReference type="Pfam" id="PF06441"/>
    </source>
</evidence>
<evidence type="ECO:0000259" key="4">
    <source>
        <dbReference type="Pfam" id="PF00561"/>
    </source>
</evidence>
<dbReference type="Pfam" id="PF06441">
    <property type="entry name" value="EHN"/>
    <property type="match status" value="1"/>
</dbReference>
<evidence type="ECO:0000313" key="7">
    <source>
        <dbReference type="Proteomes" id="UP001345827"/>
    </source>
</evidence>
<evidence type="ECO:0000256" key="1">
    <source>
        <dbReference type="ARBA" id="ARBA00010088"/>
    </source>
</evidence>
<feature type="domain" description="AB hydrolase-1" evidence="4">
    <location>
        <begin position="148"/>
        <end position="303"/>
    </location>
</feature>
<feature type="active site" description="Proton acceptor" evidence="3">
    <location>
        <position position="412"/>
    </location>
</feature>
<dbReference type="InterPro" id="IPR029058">
    <property type="entry name" value="AB_hydrolase_fold"/>
</dbReference>
<dbReference type="Proteomes" id="UP001345827">
    <property type="component" value="Unassembled WGS sequence"/>
</dbReference>
<dbReference type="AlphaFoldDB" id="A0AAV9Q443"/>
<name>A0AAV9Q443_9PEZI</name>
<dbReference type="GO" id="GO:0097176">
    <property type="term" value="P:epoxide metabolic process"/>
    <property type="evidence" value="ECO:0007669"/>
    <property type="project" value="TreeGrafter"/>
</dbReference>
<dbReference type="PANTHER" id="PTHR21661">
    <property type="entry name" value="EPOXIDE HYDROLASE 1-RELATED"/>
    <property type="match status" value="1"/>
</dbReference>
<evidence type="ECO:0000313" key="6">
    <source>
        <dbReference type="EMBL" id="KAK5533909.1"/>
    </source>
</evidence>
<dbReference type="Pfam" id="PF00561">
    <property type="entry name" value="Abhydrolase_1"/>
    <property type="match status" value="1"/>
</dbReference>
<sequence>MSFNNFDTLPHSASKTIKPFNVAIPQQDLDNLTTLLKLSRLPPPTYENSLPGGGGPRLGLRRDWLSAAKQHWETEFDWRKYEQHINTFPHFIAPISIHIADHDDRDHHHDHDHGQTDSDMDTITSTTMDITMDIHFVALFSHRHDAIPILLLHGWPGSFLEFLPILSHLRSQYTADTLPYHVIVPSLPGYAFSASPPWNATFRPADAARVFDTLATNALGFKSYMVQGGDLGGRIARIIAATYPKCKAVHLNTHPMLAPDASVRLQSAINDTEQAGLERHNFFLHNGTAYAFEHVTRPATIGAVLSSNPLALLAWIGEKFLDWTDDPHPSLDTILESVTLYWLTNCAATSLYSYRAFYGPNADSHGSPKWHIPHNKPLGYSWFPKEINPIPRAWIETTGNLVFYRQHDKGGHFAALERPEDLWADVHEFAQSVKYVFNS</sequence>
<reference evidence="6 7" key="1">
    <citation type="submission" date="2023-06" db="EMBL/GenBank/DDBJ databases">
        <title>Black Yeasts Isolated from many extreme environments.</title>
        <authorList>
            <person name="Coleine C."/>
            <person name="Stajich J.E."/>
            <person name="Selbmann L."/>
        </authorList>
    </citation>
    <scope>NUCLEOTIDE SEQUENCE [LARGE SCALE GENOMIC DNA]</scope>
    <source>
        <strain evidence="6 7">CCFEE 5887</strain>
    </source>
</reference>
<dbReference type="PRINTS" id="PR00412">
    <property type="entry name" value="EPOXHYDRLASE"/>
</dbReference>
<evidence type="ECO:0000256" key="3">
    <source>
        <dbReference type="PIRSR" id="PIRSR001112-1"/>
    </source>
</evidence>
<comment type="similarity">
    <text evidence="1">Belongs to the peptidase S33 family.</text>
</comment>
<protein>
    <recommendedName>
        <fullName evidence="8">Epoxide hydrolase</fullName>
    </recommendedName>
</protein>
<dbReference type="Gene3D" id="3.40.50.1820">
    <property type="entry name" value="alpha/beta hydrolase"/>
    <property type="match status" value="1"/>
</dbReference>
<feature type="active site" description="Nucleophile" evidence="3">
    <location>
        <position position="230"/>
    </location>
</feature>
<accession>A0AAV9Q443</accession>
<dbReference type="InterPro" id="IPR000073">
    <property type="entry name" value="AB_hydrolase_1"/>
</dbReference>
<keyword evidence="2" id="KW-0378">Hydrolase</keyword>
<evidence type="ECO:0008006" key="8">
    <source>
        <dbReference type="Google" id="ProtNLM"/>
    </source>
</evidence>
<dbReference type="PIRSF" id="PIRSF001112">
    <property type="entry name" value="Epoxide_hydrolase"/>
    <property type="match status" value="1"/>
</dbReference>
<gene>
    <name evidence="6" type="ORF">LTR25_006889</name>
</gene>
<dbReference type="PANTHER" id="PTHR21661:SF39">
    <property type="entry name" value="HYDROLASE, PUTATIVE (AFU_ORTHOLOGUE AFUA_3G08960)-RELATED"/>
    <property type="match status" value="1"/>
</dbReference>